<organism evidence="1 2">
    <name type="scientific">Steinernema carpocapsae</name>
    <name type="common">Entomopathogenic nematode</name>
    <dbReference type="NCBI Taxonomy" id="34508"/>
    <lineage>
        <taxon>Eukaryota</taxon>
        <taxon>Metazoa</taxon>
        <taxon>Ecdysozoa</taxon>
        <taxon>Nematoda</taxon>
        <taxon>Chromadorea</taxon>
        <taxon>Rhabditida</taxon>
        <taxon>Tylenchina</taxon>
        <taxon>Panagrolaimomorpha</taxon>
        <taxon>Strongyloidoidea</taxon>
        <taxon>Steinernematidae</taxon>
        <taxon>Steinernema</taxon>
    </lineage>
</organism>
<protein>
    <submittedName>
        <fullName evidence="1">Uncharacterized protein</fullName>
    </submittedName>
</protein>
<proteinExistence type="predicted"/>
<gene>
    <name evidence="1" type="ORF">L596_030554</name>
</gene>
<dbReference type="AlphaFoldDB" id="A0A4U5LPP9"/>
<dbReference type="Proteomes" id="UP000298663">
    <property type="component" value="Unassembled WGS sequence"/>
</dbReference>
<dbReference type="EMBL" id="AZBU02000014">
    <property type="protein sequence ID" value="TKR57911.1"/>
    <property type="molecule type" value="Genomic_DNA"/>
</dbReference>
<reference evidence="1 2" key="2">
    <citation type="journal article" date="2019" name="G3 (Bethesda)">
        <title>Hybrid Assembly of the Genome of the Entomopathogenic Nematode Steinernema carpocapsae Identifies the X-Chromosome.</title>
        <authorList>
            <person name="Serra L."/>
            <person name="Macchietto M."/>
            <person name="Macias-Munoz A."/>
            <person name="McGill C.J."/>
            <person name="Rodriguez I.M."/>
            <person name="Rodriguez B."/>
            <person name="Murad R."/>
            <person name="Mortazavi A."/>
        </authorList>
    </citation>
    <scope>NUCLEOTIDE SEQUENCE [LARGE SCALE GENOMIC DNA]</scope>
    <source>
        <strain evidence="1 2">ALL</strain>
    </source>
</reference>
<keyword evidence="2" id="KW-1185">Reference proteome</keyword>
<sequence>MCSQLDMTYTTFKLVDDSDSNGDNDRVFIFMATSPRLNTLWRQAERLSPGDTICMEKAVADNLGDMGRIGVLLGHFEGF</sequence>
<comment type="caution">
    <text evidence="1">The sequence shown here is derived from an EMBL/GenBank/DDBJ whole genome shotgun (WGS) entry which is preliminary data.</text>
</comment>
<accession>A0A4U5LPP9</accession>
<reference evidence="1 2" key="1">
    <citation type="journal article" date="2015" name="Genome Biol.">
        <title>Comparative genomics of Steinernema reveals deeply conserved gene regulatory networks.</title>
        <authorList>
            <person name="Dillman A.R."/>
            <person name="Macchietto M."/>
            <person name="Porter C.F."/>
            <person name="Rogers A."/>
            <person name="Williams B."/>
            <person name="Antoshechkin I."/>
            <person name="Lee M.M."/>
            <person name="Goodwin Z."/>
            <person name="Lu X."/>
            <person name="Lewis E.E."/>
            <person name="Goodrich-Blair H."/>
            <person name="Stock S.P."/>
            <person name="Adams B.J."/>
            <person name="Sternberg P.W."/>
            <person name="Mortazavi A."/>
        </authorList>
    </citation>
    <scope>NUCLEOTIDE SEQUENCE [LARGE SCALE GENOMIC DNA]</scope>
    <source>
        <strain evidence="1 2">ALL</strain>
    </source>
</reference>
<name>A0A4U5LPP9_STECR</name>
<evidence type="ECO:0000313" key="2">
    <source>
        <dbReference type="Proteomes" id="UP000298663"/>
    </source>
</evidence>
<evidence type="ECO:0000313" key="1">
    <source>
        <dbReference type="EMBL" id="TKR57911.1"/>
    </source>
</evidence>